<dbReference type="PATRIC" id="fig|1679170.3.peg.2386"/>
<dbReference type="RefSeq" id="WP_049681284.1">
    <property type="nucleotide sequence ID" value="NZ_LFZW01000001.1"/>
</dbReference>
<dbReference type="Pfam" id="PF00857">
    <property type="entry name" value="Isochorismatase"/>
    <property type="match status" value="1"/>
</dbReference>
<feature type="domain" description="Isochorismatase-like" evidence="3">
    <location>
        <begin position="7"/>
        <end position="146"/>
    </location>
</feature>
<dbReference type="Proteomes" id="UP000037146">
    <property type="component" value="Unassembled WGS sequence"/>
</dbReference>
<reference evidence="5" key="1">
    <citation type="submission" date="2015-07" db="EMBL/GenBank/DDBJ databases">
        <title>Genome sequencing project for genomic taxonomy and phylogenomics of Bacillus-like bacteria.</title>
        <authorList>
            <person name="Liu B."/>
            <person name="Wang J."/>
            <person name="Zhu Y."/>
            <person name="Liu G."/>
            <person name="Chen Q."/>
            <person name="Chen Z."/>
            <person name="Lan J."/>
            <person name="Che J."/>
            <person name="Ge C."/>
            <person name="Shi H."/>
            <person name="Pan Z."/>
            <person name="Liu X."/>
        </authorList>
    </citation>
    <scope>NUCLEOTIDE SEQUENCE [LARGE SCALE GENOMIC DNA]</scope>
    <source>
        <strain evidence="5">FJAT-27997</strain>
    </source>
</reference>
<name>A0A0K9GUL3_9BACI</name>
<evidence type="ECO:0000256" key="2">
    <source>
        <dbReference type="ARBA" id="ARBA00022801"/>
    </source>
</evidence>
<sequence>MQGNQVALLIVDVQIGSFREIEPLYKAEELLKNIRLLISNARKKHIPIVYMKFNDKPGKPLERGTSGWDIHPFIAPTEEDTILEKNHPDSFHETNLQQELAIRGVKRIVITGIQTEVCVDATCRHAFSLGYDVVLVKDGHTTYDSEILMASQIINHHNKVLHQWFANVKELHEIEF</sequence>
<comment type="caution">
    <text evidence="4">The sequence shown here is derived from an EMBL/GenBank/DDBJ whole genome shotgun (WGS) entry which is preliminary data.</text>
</comment>
<evidence type="ECO:0000313" key="4">
    <source>
        <dbReference type="EMBL" id="KMY49932.1"/>
    </source>
</evidence>
<accession>A0A0K9GUL3</accession>
<dbReference type="Gene3D" id="3.40.50.850">
    <property type="entry name" value="Isochorismatase-like"/>
    <property type="match status" value="1"/>
</dbReference>
<gene>
    <name evidence="4" type="ORF">AC625_10680</name>
</gene>
<dbReference type="InterPro" id="IPR036380">
    <property type="entry name" value="Isochorismatase-like_sf"/>
</dbReference>
<protein>
    <submittedName>
        <fullName evidence="4">Isochorismatase</fullName>
    </submittedName>
</protein>
<dbReference type="AlphaFoldDB" id="A0A0K9GUL3"/>
<dbReference type="CDD" id="cd01014">
    <property type="entry name" value="nicotinamidase_related"/>
    <property type="match status" value="1"/>
</dbReference>
<dbReference type="SUPFAM" id="SSF52499">
    <property type="entry name" value="Isochorismatase-like hydrolases"/>
    <property type="match status" value="1"/>
</dbReference>
<dbReference type="GO" id="GO:0016787">
    <property type="term" value="F:hydrolase activity"/>
    <property type="evidence" value="ECO:0007669"/>
    <property type="project" value="UniProtKB-KW"/>
</dbReference>
<dbReference type="PANTHER" id="PTHR43540:SF14">
    <property type="entry name" value="ISOCHORISMATASE"/>
    <property type="match status" value="1"/>
</dbReference>
<dbReference type="STRING" id="1679170.AC625_10680"/>
<dbReference type="InterPro" id="IPR050272">
    <property type="entry name" value="Isochorismatase-like_hydrls"/>
</dbReference>
<keyword evidence="2" id="KW-0378">Hydrolase</keyword>
<dbReference type="EMBL" id="LFZW01000001">
    <property type="protein sequence ID" value="KMY49932.1"/>
    <property type="molecule type" value="Genomic_DNA"/>
</dbReference>
<dbReference type="OrthoDB" id="9785724at2"/>
<evidence type="ECO:0000256" key="1">
    <source>
        <dbReference type="ARBA" id="ARBA00006336"/>
    </source>
</evidence>
<evidence type="ECO:0000259" key="3">
    <source>
        <dbReference type="Pfam" id="PF00857"/>
    </source>
</evidence>
<evidence type="ECO:0000313" key="5">
    <source>
        <dbReference type="Proteomes" id="UP000037146"/>
    </source>
</evidence>
<dbReference type="PANTHER" id="PTHR43540">
    <property type="entry name" value="PEROXYUREIDOACRYLATE/UREIDOACRYLATE AMIDOHYDROLASE-RELATED"/>
    <property type="match status" value="1"/>
</dbReference>
<keyword evidence="5" id="KW-1185">Reference proteome</keyword>
<comment type="similarity">
    <text evidence="1">Belongs to the isochorismatase family.</text>
</comment>
<proteinExistence type="inferred from homology"/>
<organism evidence="4 5">
    <name type="scientific">Peribacillus loiseleuriae</name>
    <dbReference type="NCBI Taxonomy" id="1679170"/>
    <lineage>
        <taxon>Bacteria</taxon>
        <taxon>Bacillati</taxon>
        <taxon>Bacillota</taxon>
        <taxon>Bacilli</taxon>
        <taxon>Bacillales</taxon>
        <taxon>Bacillaceae</taxon>
        <taxon>Peribacillus</taxon>
    </lineage>
</organism>
<dbReference type="InterPro" id="IPR000868">
    <property type="entry name" value="Isochorismatase-like_dom"/>
</dbReference>